<protein>
    <submittedName>
        <fullName evidence="1">Uncharacterized protein</fullName>
    </submittedName>
</protein>
<evidence type="ECO:0000313" key="2">
    <source>
        <dbReference type="Proteomes" id="UP000735302"/>
    </source>
</evidence>
<evidence type="ECO:0000313" key="1">
    <source>
        <dbReference type="EMBL" id="GFN87211.1"/>
    </source>
</evidence>
<name>A0AAV3YW57_9GAST</name>
<organism evidence="1 2">
    <name type="scientific">Plakobranchus ocellatus</name>
    <dbReference type="NCBI Taxonomy" id="259542"/>
    <lineage>
        <taxon>Eukaryota</taxon>
        <taxon>Metazoa</taxon>
        <taxon>Spiralia</taxon>
        <taxon>Lophotrochozoa</taxon>
        <taxon>Mollusca</taxon>
        <taxon>Gastropoda</taxon>
        <taxon>Heterobranchia</taxon>
        <taxon>Euthyneura</taxon>
        <taxon>Panpulmonata</taxon>
        <taxon>Sacoglossa</taxon>
        <taxon>Placobranchoidea</taxon>
        <taxon>Plakobranchidae</taxon>
        <taxon>Plakobranchus</taxon>
    </lineage>
</organism>
<proteinExistence type="predicted"/>
<gene>
    <name evidence="1" type="ORF">PoB_001371700</name>
</gene>
<dbReference type="AlphaFoldDB" id="A0AAV3YW57"/>
<keyword evidence="2" id="KW-1185">Reference proteome</keyword>
<reference evidence="1 2" key="1">
    <citation type="journal article" date="2021" name="Elife">
        <title>Chloroplast acquisition without the gene transfer in kleptoplastic sea slugs, Plakobranchus ocellatus.</title>
        <authorList>
            <person name="Maeda T."/>
            <person name="Takahashi S."/>
            <person name="Yoshida T."/>
            <person name="Shimamura S."/>
            <person name="Takaki Y."/>
            <person name="Nagai Y."/>
            <person name="Toyoda A."/>
            <person name="Suzuki Y."/>
            <person name="Arimoto A."/>
            <person name="Ishii H."/>
            <person name="Satoh N."/>
            <person name="Nishiyama T."/>
            <person name="Hasebe M."/>
            <person name="Maruyama T."/>
            <person name="Minagawa J."/>
            <person name="Obokata J."/>
            <person name="Shigenobu S."/>
        </authorList>
    </citation>
    <scope>NUCLEOTIDE SEQUENCE [LARGE SCALE GENOMIC DNA]</scope>
</reference>
<comment type="caution">
    <text evidence="1">The sequence shown here is derived from an EMBL/GenBank/DDBJ whole genome shotgun (WGS) entry which is preliminary data.</text>
</comment>
<dbReference type="EMBL" id="BLXT01001670">
    <property type="protein sequence ID" value="GFN87211.1"/>
    <property type="molecule type" value="Genomic_DNA"/>
</dbReference>
<dbReference type="Proteomes" id="UP000735302">
    <property type="component" value="Unassembled WGS sequence"/>
</dbReference>
<sequence length="78" mass="8657">MDACPEDLALCIKETALRDLESVGNEADLYRLARSLYMINHVGLCKLVLDLSWTLCGCVDSFSQRAGEFNASTNNQRS</sequence>
<accession>A0AAV3YW57</accession>